<protein>
    <recommendedName>
        <fullName evidence="5 15">Dipeptidyl peptidase 3</fullName>
        <ecNumber evidence="4 15">3.4.14.4</ecNumber>
    </recommendedName>
    <alternativeName>
        <fullName evidence="13 15">Dipeptidyl aminopeptidase III</fullName>
    </alternativeName>
    <alternativeName>
        <fullName evidence="14 15">Dipeptidyl peptidase III</fullName>
    </alternativeName>
</protein>
<comment type="subcellular location">
    <subcellularLocation>
        <location evidence="2">Cytoplasm</location>
    </subcellularLocation>
</comment>
<keyword evidence="12 15" id="KW-0482">Metalloprotease</keyword>
<evidence type="ECO:0000256" key="4">
    <source>
        <dbReference type="ARBA" id="ARBA00012063"/>
    </source>
</evidence>
<dbReference type="InterPro" id="IPR039461">
    <property type="entry name" value="Peptidase_M49"/>
</dbReference>
<evidence type="ECO:0000256" key="6">
    <source>
        <dbReference type="ARBA" id="ARBA00022438"/>
    </source>
</evidence>
<dbReference type="GO" id="GO:0008235">
    <property type="term" value="F:metalloexopeptidase activity"/>
    <property type="evidence" value="ECO:0007669"/>
    <property type="project" value="InterPro"/>
</dbReference>
<proteinExistence type="inferred from homology"/>
<keyword evidence="8 15" id="KW-0645">Protease</keyword>
<name>A0A167QC33_CALVF</name>
<dbReference type="Pfam" id="PF03571">
    <property type="entry name" value="Peptidase_M49"/>
    <property type="match status" value="1"/>
</dbReference>
<keyword evidence="6 15" id="KW-0031">Aminopeptidase</keyword>
<keyword evidence="19" id="KW-1185">Reference proteome</keyword>
<evidence type="ECO:0000256" key="9">
    <source>
        <dbReference type="ARBA" id="ARBA00022723"/>
    </source>
</evidence>
<feature type="binding site" evidence="17">
    <location>
        <position position="504"/>
    </location>
    <ligand>
        <name>Zn(2+)</name>
        <dbReference type="ChEBI" id="CHEBI:29105"/>
        <note>catalytic</note>
    </ligand>
</feature>
<dbReference type="OrthoDB" id="4694525at2759"/>
<evidence type="ECO:0000256" key="12">
    <source>
        <dbReference type="ARBA" id="ARBA00023049"/>
    </source>
</evidence>
<sequence length="698" mass="77417">MSTAASVNAARFLADQDPPYSGMAIGPAFSMLTDKEKLYAHWINRASWEGTRVIMNQWTPYAEKLYDLFVLALSTPADKTKMGDLAKIKQASGVSEGDWTAFLEYVSQVLSNLVNYKSFGGSKFIPRISPEAFEKILKASPNGSEVSKVWDEVKDLIWSLEPEPQLLIGKPSAGHISNYYLGETISDEEVAEVQKLCEKLGVDPLNTRVNKISSSEYIILVASADKRSESHAIDIGNTKLSVTVQHGDFSGEMSRIAAALKEAKKYAANKHQETMLGGYAESMETGDMKAHRKGSIEWVQDIGPVVESYIGFIETYVDPFGARAEWEGFTAIVNKDMSAKYEKLVAMAPNILPTLPWGKPFEVDVFKKPDFTALEVLNFATGGIPAGINIPNYYEVRESHGFKNVSLANILAAKAPNDARPFVAKEDLALFVSYDDEAFNVQVANHELLGHGSGKLLKENEDGTKNFDPSKTINPLTGKPVATWYKPGQTPGQVLGTCSSSFEECRAEAAAMYLVFDRDILRIFGHTEEQDIQDLQYISYLLMARAGLRALEFYEVDAKKHLQAHMQARMGLLKCMIQGGIAKLEEIRSADGTLEDLIIRVDRQAVLKSGRDVFGKLLVDLQIRKSVADGDGARDFYEKLTNPLPNWLGDVRDMVLKKKQPRKIFVQPNTFVESGKVVLKEYDLSAEGTIQSFIERAI</sequence>
<dbReference type="PIRSF" id="PIRSF007828">
    <property type="entry name" value="Dipeptidyl-peptidase_III"/>
    <property type="match status" value="1"/>
</dbReference>
<evidence type="ECO:0000256" key="3">
    <source>
        <dbReference type="ARBA" id="ARBA00010200"/>
    </source>
</evidence>
<reference evidence="18 19" key="1">
    <citation type="journal article" date="2016" name="Mol. Biol. Evol.">
        <title>Comparative Genomics of Early-Diverging Mushroom-Forming Fungi Provides Insights into the Origins of Lignocellulose Decay Capabilities.</title>
        <authorList>
            <person name="Nagy L.G."/>
            <person name="Riley R."/>
            <person name="Tritt A."/>
            <person name="Adam C."/>
            <person name="Daum C."/>
            <person name="Floudas D."/>
            <person name="Sun H."/>
            <person name="Yadav J.S."/>
            <person name="Pangilinan J."/>
            <person name="Larsson K.H."/>
            <person name="Matsuura K."/>
            <person name="Barry K."/>
            <person name="Labutti K."/>
            <person name="Kuo R."/>
            <person name="Ohm R.A."/>
            <person name="Bhattacharya S.S."/>
            <person name="Shirouzu T."/>
            <person name="Yoshinaga Y."/>
            <person name="Martin F.M."/>
            <person name="Grigoriev I.V."/>
            <person name="Hibbett D.S."/>
        </authorList>
    </citation>
    <scope>NUCLEOTIDE SEQUENCE [LARGE SCALE GENOMIC DNA]</scope>
    <source>
        <strain evidence="18 19">TUFC12733</strain>
    </source>
</reference>
<evidence type="ECO:0000256" key="2">
    <source>
        <dbReference type="ARBA" id="ARBA00004496"/>
    </source>
</evidence>
<dbReference type="Gene3D" id="3.30.540.30">
    <property type="match status" value="3"/>
</dbReference>
<keyword evidence="9 15" id="KW-0479">Metal-binding</keyword>
<feature type="binding site" evidence="17">
    <location>
        <position position="446"/>
    </location>
    <ligand>
        <name>Zn(2+)</name>
        <dbReference type="ChEBI" id="CHEBI:29105"/>
        <note>catalytic</note>
    </ligand>
</feature>
<evidence type="ECO:0000256" key="13">
    <source>
        <dbReference type="ARBA" id="ARBA00031288"/>
    </source>
</evidence>
<evidence type="ECO:0000256" key="5">
    <source>
        <dbReference type="ARBA" id="ARBA00014713"/>
    </source>
</evidence>
<dbReference type="GO" id="GO:0046872">
    <property type="term" value="F:metal ion binding"/>
    <property type="evidence" value="ECO:0007669"/>
    <property type="project" value="UniProtKB-KW"/>
</dbReference>
<dbReference type="AlphaFoldDB" id="A0A167QC33"/>
<dbReference type="PANTHER" id="PTHR23422:SF11">
    <property type="entry name" value="DIPEPTIDYL PEPTIDASE 3"/>
    <property type="match status" value="1"/>
</dbReference>
<dbReference type="FunFam" id="3.30.540.30:FF:000002">
    <property type="entry name" value="Dipeptidyl peptidase 3"/>
    <property type="match status" value="1"/>
</dbReference>
<comment type="similarity">
    <text evidence="3 15">Belongs to the peptidase M49 family.</text>
</comment>
<evidence type="ECO:0000256" key="16">
    <source>
        <dbReference type="PIRSR" id="PIRSR007828-1"/>
    </source>
</evidence>
<dbReference type="GO" id="GO:0008239">
    <property type="term" value="F:dipeptidyl-peptidase activity"/>
    <property type="evidence" value="ECO:0007669"/>
    <property type="project" value="UniProtKB-UniRule"/>
</dbReference>
<dbReference type="GO" id="GO:0006508">
    <property type="term" value="P:proteolysis"/>
    <property type="evidence" value="ECO:0007669"/>
    <property type="project" value="UniProtKB-KW"/>
</dbReference>
<dbReference type="FunFam" id="3.30.540.30:FF:000001">
    <property type="entry name" value="Dipeptidyl peptidase 3"/>
    <property type="match status" value="1"/>
</dbReference>
<evidence type="ECO:0000313" key="19">
    <source>
        <dbReference type="Proteomes" id="UP000076738"/>
    </source>
</evidence>
<accession>A0A167QC33</accession>
<dbReference type="Proteomes" id="UP000076738">
    <property type="component" value="Unassembled WGS sequence"/>
</dbReference>
<dbReference type="GO" id="GO:0004177">
    <property type="term" value="F:aminopeptidase activity"/>
    <property type="evidence" value="ECO:0007669"/>
    <property type="project" value="UniProtKB-KW"/>
</dbReference>
<dbReference type="STRING" id="1330018.A0A167QC33"/>
<evidence type="ECO:0000313" key="18">
    <source>
        <dbReference type="EMBL" id="KZO99620.1"/>
    </source>
</evidence>
<comment type="cofactor">
    <cofactor evidence="15 17">
        <name>Zn(2+)</name>
        <dbReference type="ChEBI" id="CHEBI:29105"/>
    </cofactor>
    <text evidence="15 17">Binds 1 zinc ion per subunit.</text>
</comment>
<keyword evidence="11 15" id="KW-0862">Zinc</keyword>
<evidence type="ECO:0000256" key="17">
    <source>
        <dbReference type="PIRSR" id="PIRSR007828-2"/>
    </source>
</evidence>
<dbReference type="EC" id="3.4.14.4" evidence="4 15"/>
<evidence type="ECO:0000256" key="10">
    <source>
        <dbReference type="ARBA" id="ARBA00022801"/>
    </source>
</evidence>
<evidence type="ECO:0000256" key="8">
    <source>
        <dbReference type="ARBA" id="ARBA00022670"/>
    </source>
</evidence>
<organism evidence="18 19">
    <name type="scientific">Calocera viscosa (strain TUFC12733)</name>
    <dbReference type="NCBI Taxonomy" id="1330018"/>
    <lineage>
        <taxon>Eukaryota</taxon>
        <taxon>Fungi</taxon>
        <taxon>Dikarya</taxon>
        <taxon>Basidiomycota</taxon>
        <taxon>Agaricomycotina</taxon>
        <taxon>Dacrymycetes</taxon>
        <taxon>Dacrymycetales</taxon>
        <taxon>Dacrymycetaceae</taxon>
        <taxon>Calocera</taxon>
    </lineage>
</organism>
<evidence type="ECO:0000256" key="14">
    <source>
        <dbReference type="ARBA" id="ARBA00032119"/>
    </source>
</evidence>
<evidence type="ECO:0000256" key="7">
    <source>
        <dbReference type="ARBA" id="ARBA00022490"/>
    </source>
</evidence>
<comment type="catalytic activity">
    <reaction evidence="1 15">
        <text>Release of an N-terminal dipeptide from a peptide comprising four or more residues, with broad specificity. Also acts on dipeptidyl 2-naphthylamides.</text>
        <dbReference type="EC" id="3.4.14.4"/>
    </reaction>
</comment>
<dbReference type="InterPro" id="IPR005317">
    <property type="entry name" value="Dipeptidyl-peptase3"/>
</dbReference>
<evidence type="ECO:0000256" key="11">
    <source>
        <dbReference type="ARBA" id="ARBA00022833"/>
    </source>
</evidence>
<keyword evidence="7 15" id="KW-0963">Cytoplasm</keyword>
<gene>
    <name evidence="18" type="ORF">CALVIDRAFT_534032</name>
</gene>
<feature type="active site" evidence="16">
    <location>
        <position position="447"/>
    </location>
</feature>
<evidence type="ECO:0000256" key="15">
    <source>
        <dbReference type="PIRNR" id="PIRNR007828"/>
    </source>
</evidence>
<dbReference type="GO" id="GO:0005737">
    <property type="term" value="C:cytoplasm"/>
    <property type="evidence" value="ECO:0007669"/>
    <property type="project" value="UniProtKB-SubCell"/>
</dbReference>
<keyword evidence="10 15" id="KW-0378">Hydrolase</keyword>
<dbReference type="PANTHER" id="PTHR23422">
    <property type="entry name" value="DIPEPTIDYL PEPTIDASE III-RELATED"/>
    <property type="match status" value="1"/>
</dbReference>
<evidence type="ECO:0000256" key="1">
    <source>
        <dbReference type="ARBA" id="ARBA00001336"/>
    </source>
</evidence>
<dbReference type="EMBL" id="KV417271">
    <property type="protein sequence ID" value="KZO99620.1"/>
    <property type="molecule type" value="Genomic_DNA"/>
</dbReference>
<feature type="binding site" evidence="17">
    <location>
        <position position="451"/>
    </location>
    <ligand>
        <name>Zn(2+)</name>
        <dbReference type="ChEBI" id="CHEBI:29105"/>
        <note>catalytic</note>
    </ligand>
</feature>